<feature type="domain" description="Helicase ATP-binding" evidence="10">
    <location>
        <begin position="274"/>
        <end position="459"/>
    </location>
</feature>
<dbReference type="PROSITE" id="PS51192">
    <property type="entry name" value="HELICASE_ATP_BIND_1"/>
    <property type="match status" value="1"/>
</dbReference>
<reference evidence="12 13" key="1">
    <citation type="journal article" date="2017" name="Genome Announc.">
        <title>Draft Genome Sequence of a Sporulating and Motile Strain of Lachnotalea glycerini Isolated from Water in Quebec City, Canada.</title>
        <authorList>
            <person name="Maheux A.F."/>
            <person name="Boudreau D.K."/>
            <person name="Berube E."/>
            <person name="Boissinot M."/>
            <person name="Raymond F."/>
            <person name="Brodeur S."/>
            <person name="Corbeil J."/>
            <person name="Isabel S."/>
            <person name="Omar R.F."/>
            <person name="Bergeron M.G."/>
        </authorList>
    </citation>
    <scope>NUCLEOTIDE SEQUENCE [LARGE SCALE GENOMIC DNA]</scope>
    <source>
        <strain evidence="12 13">CCRI-19302</strain>
    </source>
</reference>
<dbReference type="Pfam" id="PF00270">
    <property type="entry name" value="DEAD"/>
    <property type="match status" value="1"/>
</dbReference>
<gene>
    <name evidence="12" type="ORF">CG710_013400</name>
</gene>
<proteinExistence type="inferred from homology"/>
<dbReference type="InterPro" id="IPR014001">
    <property type="entry name" value="Helicase_ATP-bd"/>
</dbReference>
<keyword evidence="7" id="KW-0347">Helicase</keyword>
<comment type="caution">
    <text evidence="12">The sequence shown here is derived from an EMBL/GenBank/DDBJ whole genome shotgun (WGS) entry which is preliminary data.</text>
</comment>
<evidence type="ECO:0000256" key="9">
    <source>
        <dbReference type="ARBA" id="ARBA00023118"/>
    </source>
</evidence>
<comment type="similarity">
    <text evidence="1">In the N-terminal section; belongs to the CRISPR-associated nuclease Cas3-HD family.</text>
</comment>
<dbReference type="PROSITE" id="PS51643">
    <property type="entry name" value="HD_CAS3"/>
    <property type="match status" value="1"/>
</dbReference>
<dbReference type="GO" id="GO:0004519">
    <property type="term" value="F:endonuclease activity"/>
    <property type="evidence" value="ECO:0007669"/>
    <property type="project" value="UniProtKB-KW"/>
</dbReference>
<evidence type="ECO:0000256" key="4">
    <source>
        <dbReference type="ARBA" id="ARBA00022723"/>
    </source>
</evidence>
<dbReference type="InterPro" id="IPR054712">
    <property type="entry name" value="Cas3-like_dom"/>
</dbReference>
<comment type="similarity">
    <text evidence="2">In the central section; belongs to the CRISPR-associated helicase Cas3 family.</text>
</comment>
<keyword evidence="9" id="KW-0051">Antiviral defense</keyword>
<feature type="domain" description="HD Cas3-type" evidence="11">
    <location>
        <begin position="15"/>
        <end position="213"/>
    </location>
</feature>
<dbReference type="RefSeq" id="WP_094377936.1">
    <property type="nucleotide sequence ID" value="NZ_NOKA02000030.1"/>
</dbReference>
<evidence type="ECO:0000313" key="12">
    <source>
        <dbReference type="EMBL" id="RDY30712.1"/>
    </source>
</evidence>
<dbReference type="InterPro" id="IPR006483">
    <property type="entry name" value="CRISPR-assoc_Cas3_HD"/>
</dbReference>
<evidence type="ECO:0000259" key="10">
    <source>
        <dbReference type="PROSITE" id="PS51192"/>
    </source>
</evidence>
<dbReference type="InterPro" id="IPR006474">
    <property type="entry name" value="Helicase_Cas3_CRISPR-ass_core"/>
</dbReference>
<dbReference type="AlphaFoldDB" id="A0A371JDA3"/>
<evidence type="ECO:0000256" key="3">
    <source>
        <dbReference type="ARBA" id="ARBA00022722"/>
    </source>
</evidence>
<dbReference type="GO" id="GO:0046872">
    <property type="term" value="F:metal ion binding"/>
    <property type="evidence" value="ECO:0007669"/>
    <property type="project" value="UniProtKB-KW"/>
</dbReference>
<protein>
    <submittedName>
        <fullName evidence="12">CRISPR-associated helicase/endonuclease Cas3</fullName>
    </submittedName>
</protein>
<name>A0A371JDA3_9FIRM</name>
<evidence type="ECO:0000256" key="6">
    <source>
        <dbReference type="ARBA" id="ARBA00022801"/>
    </source>
</evidence>
<dbReference type="Proteomes" id="UP000216411">
    <property type="component" value="Unassembled WGS sequence"/>
</dbReference>
<dbReference type="GO" id="GO:0016787">
    <property type="term" value="F:hydrolase activity"/>
    <property type="evidence" value="ECO:0007669"/>
    <property type="project" value="UniProtKB-KW"/>
</dbReference>
<dbReference type="NCBIfam" id="TIGR01587">
    <property type="entry name" value="cas3_core"/>
    <property type="match status" value="1"/>
</dbReference>
<evidence type="ECO:0000259" key="11">
    <source>
        <dbReference type="PROSITE" id="PS51643"/>
    </source>
</evidence>
<dbReference type="GO" id="GO:0003676">
    <property type="term" value="F:nucleic acid binding"/>
    <property type="evidence" value="ECO:0007669"/>
    <property type="project" value="InterPro"/>
</dbReference>
<keyword evidence="6" id="KW-0378">Hydrolase</keyword>
<evidence type="ECO:0000256" key="8">
    <source>
        <dbReference type="ARBA" id="ARBA00022840"/>
    </source>
</evidence>
<evidence type="ECO:0000256" key="5">
    <source>
        <dbReference type="ARBA" id="ARBA00022741"/>
    </source>
</evidence>
<dbReference type="SUPFAM" id="SSF109604">
    <property type="entry name" value="HD-domain/PDEase-like"/>
    <property type="match status" value="1"/>
</dbReference>
<dbReference type="EMBL" id="NOKA02000030">
    <property type="protein sequence ID" value="RDY30712.1"/>
    <property type="molecule type" value="Genomic_DNA"/>
</dbReference>
<keyword evidence="5" id="KW-0547">Nucleotide-binding</keyword>
<dbReference type="InterPro" id="IPR011545">
    <property type="entry name" value="DEAD/DEAH_box_helicase_dom"/>
</dbReference>
<dbReference type="SUPFAM" id="SSF52540">
    <property type="entry name" value="P-loop containing nucleoside triphosphate hydrolases"/>
    <property type="match status" value="1"/>
</dbReference>
<evidence type="ECO:0000313" key="13">
    <source>
        <dbReference type="Proteomes" id="UP000216411"/>
    </source>
</evidence>
<evidence type="ECO:0000256" key="7">
    <source>
        <dbReference type="ARBA" id="ARBA00022806"/>
    </source>
</evidence>
<dbReference type="CDD" id="cd17930">
    <property type="entry name" value="DEXHc_cas3"/>
    <property type="match status" value="1"/>
</dbReference>
<dbReference type="SMART" id="SM00487">
    <property type="entry name" value="DEXDc"/>
    <property type="match status" value="1"/>
</dbReference>
<organism evidence="12 13">
    <name type="scientific">Lachnotalea glycerini</name>
    <dbReference type="NCBI Taxonomy" id="1763509"/>
    <lineage>
        <taxon>Bacteria</taxon>
        <taxon>Bacillati</taxon>
        <taxon>Bacillota</taxon>
        <taxon>Clostridia</taxon>
        <taxon>Lachnospirales</taxon>
        <taxon>Lachnospiraceae</taxon>
        <taxon>Lachnotalea</taxon>
    </lineage>
</organism>
<keyword evidence="12" id="KW-0255">Endonuclease</keyword>
<keyword evidence="8" id="KW-0067">ATP-binding</keyword>
<dbReference type="OrthoDB" id="9810236at2"/>
<dbReference type="GO" id="GO:0051607">
    <property type="term" value="P:defense response to virus"/>
    <property type="evidence" value="ECO:0007669"/>
    <property type="project" value="UniProtKB-KW"/>
</dbReference>
<dbReference type="InterPro" id="IPR027417">
    <property type="entry name" value="P-loop_NTPase"/>
</dbReference>
<dbReference type="GO" id="GO:0004386">
    <property type="term" value="F:helicase activity"/>
    <property type="evidence" value="ECO:0007669"/>
    <property type="project" value="UniProtKB-KW"/>
</dbReference>
<accession>A0A371JDA3</accession>
<keyword evidence="13" id="KW-1185">Reference proteome</keyword>
<dbReference type="Gene3D" id="1.10.3210.30">
    <property type="match status" value="1"/>
</dbReference>
<dbReference type="NCBIfam" id="TIGR01596">
    <property type="entry name" value="cas3_HD"/>
    <property type="match status" value="1"/>
</dbReference>
<evidence type="ECO:0000256" key="2">
    <source>
        <dbReference type="ARBA" id="ARBA00009046"/>
    </source>
</evidence>
<dbReference type="Pfam" id="PF18019">
    <property type="entry name" value="Cas3_HD"/>
    <property type="match status" value="1"/>
</dbReference>
<keyword evidence="3" id="KW-0540">Nuclease</keyword>
<dbReference type="Gene3D" id="3.40.50.300">
    <property type="entry name" value="P-loop containing nucleotide triphosphate hydrolases"/>
    <property type="match status" value="2"/>
</dbReference>
<dbReference type="Pfam" id="PF22590">
    <property type="entry name" value="Cas3-like_C_2"/>
    <property type="match status" value="1"/>
</dbReference>
<evidence type="ECO:0000256" key="1">
    <source>
        <dbReference type="ARBA" id="ARBA00006847"/>
    </source>
</evidence>
<dbReference type="GO" id="GO:0005524">
    <property type="term" value="F:ATP binding"/>
    <property type="evidence" value="ECO:0007669"/>
    <property type="project" value="UniProtKB-KW"/>
</dbReference>
<keyword evidence="4" id="KW-0479">Metal-binding</keyword>
<dbReference type="CDD" id="cd09641">
    <property type="entry name" value="Cas3''_I"/>
    <property type="match status" value="1"/>
</dbReference>
<dbReference type="InterPro" id="IPR038257">
    <property type="entry name" value="CRISPR-assoc_Cas3_HD_sf"/>
</dbReference>
<sequence length="756" mass="88043">MDANHTVFPAHFRMQDNHIQTVEEHLKGVEIKCVSYAQKLNFANTGRLLGILHDMGKYTDEFYVYFYESVSRQKAGEPKLTKTVDHGKHGAMLILERYHKGNTYEKTMAEIVAMIICYHHGGLEDFISNDLKIKLLERCNQIEEGFKEDTQYMKASERFYKRIMEPEELDKLFKNAVNEFKDYVSKYSNTNFCYNLHLLIKFLYSCLIDADRYDTYLFMQNKKEEEDLNINRLWEEFSCRLEAKENEFQNKKTNSELEQTIQLLRQDIWKQCNDFGSQPQGIYTLTVPTGGGKTLSSLRYALNHARSCKKSRILYVLPFTSIIEQNAQVVRDALLPKDYLLEHHSNVVDGEDTEKDEVEYRQLLTEQWTSPIIFTTMVQFLNTFFSKGTKNIRRMHNLTDTIIIFDEIQAIPVKCISLFNDAINFLSSVCRDTIILCSATQPGLNKVEHKMQIKEEIILDLREKFADFKRMEIIDKRYKKKMSLFELGEFVKDVKKDNQSILIILNTKEIAKAVFQEVKKNLDDTNIIFYFLNTNLCPAHRKDGIKKMKEALNNHKQVICVSTQLIEAGVDISFSCVIRHIAGLDSIAQASGRGNRNGEGEIKKTYIIELEGEELGSLKYIEIGEKAASYVLDDYRRKADKYDYNLLSPFAIQHYYMHFYRDDRIEKNMDYPVSKTTIYQMLSNPNKRNAYEKVTNQKCPLMLEFQFKQVWIEIAPACVIASFAALSLPLRKCGLKCICFGLFYISIMSLPLQKCK</sequence>